<gene>
    <name evidence="2" type="ORF">GCM10012280_59510</name>
</gene>
<reference evidence="2" key="1">
    <citation type="journal article" date="2014" name="Int. J. Syst. Evol. Microbiol.">
        <title>Complete genome sequence of Corynebacterium casei LMG S-19264T (=DSM 44701T), isolated from a smear-ripened cheese.</title>
        <authorList>
            <consortium name="US DOE Joint Genome Institute (JGI-PGF)"/>
            <person name="Walter F."/>
            <person name="Albersmeier A."/>
            <person name="Kalinowski J."/>
            <person name="Ruckert C."/>
        </authorList>
    </citation>
    <scope>NUCLEOTIDE SEQUENCE</scope>
    <source>
        <strain evidence="2">CGMCC 4.7201</strain>
    </source>
</reference>
<keyword evidence="3" id="KW-1185">Reference proteome</keyword>
<proteinExistence type="predicted"/>
<reference evidence="2" key="2">
    <citation type="submission" date="2020-09" db="EMBL/GenBank/DDBJ databases">
        <authorList>
            <person name="Sun Q."/>
            <person name="Zhou Y."/>
        </authorList>
    </citation>
    <scope>NUCLEOTIDE SEQUENCE</scope>
    <source>
        <strain evidence="2">CGMCC 4.7201</strain>
    </source>
</reference>
<accession>A0A917ZWC1</accession>
<name>A0A917ZWC1_9ACTN</name>
<dbReference type="GO" id="GO:0016747">
    <property type="term" value="F:acyltransferase activity, transferring groups other than amino-acyl groups"/>
    <property type="evidence" value="ECO:0007669"/>
    <property type="project" value="InterPro"/>
</dbReference>
<dbReference type="SUPFAM" id="SSF55729">
    <property type="entry name" value="Acyl-CoA N-acyltransferases (Nat)"/>
    <property type="match status" value="1"/>
</dbReference>
<feature type="domain" description="N-acetyltransferase" evidence="1">
    <location>
        <begin position="28"/>
        <end position="179"/>
    </location>
</feature>
<dbReference type="Proteomes" id="UP000641932">
    <property type="component" value="Unassembled WGS sequence"/>
</dbReference>
<dbReference type="AlphaFoldDB" id="A0A917ZWC1"/>
<evidence type="ECO:0000259" key="1">
    <source>
        <dbReference type="PROSITE" id="PS51186"/>
    </source>
</evidence>
<dbReference type="EMBL" id="BMMS01000033">
    <property type="protein sequence ID" value="GGO97513.1"/>
    <property type="molecule type" value="Genomic_DNA"/>
</dbReference>
<dbReference type="InterPro" id="IPR000182">
    <property type="entry name" value="GNAT_dom"/>
</dbReference>
<dbReference type="InterPro" id="IPR016181">
    <property type="entry name" value="Acyl_CoA_acyltransferase"/>
</dbReference>
<dbReference type="PROSITE" id="PS51186">
    <property type="entry name" value="GNAT"/>
    <property type="match status" value="1"/>
</dbReference>
<evidence type="ECO:0000313" key="2">
    <source>
        <dbReference type="EMBL" id="GGO97513.1"/>
    </source>
</evidence>
<dbReference type="CDD" id="cd04301">
    <property type="entry name" value="NAT_SF"/>
    <property type="match status" value="1"/>
</dbReference>
<sequence length="179" mass="19592">MAYIKARPSLPRRVDRHLHGRTLHCVDIEVTLLAEEHRAGLHALLTAVNWGRLAQELAQGGLSTHSPYVALSDGKVVGWLEGVLTNYEDTRVSLYPPPQTRINYVLTAPSMRRAGIGSALLHRFAADAAVAERSFVVLWADEREPGARLAFFAACGFEPIPDSGFLGVRVDVLLANTAR</sequence>
<protein>
    <recommendedName>
        <fullName evidence="1">N-acetyltransferase domain-containing protein</fullName>
    </recommendedName>
</protein>
<dbReference type="Pfam" id="PF13508">
    <property type="entry name" value="Acetyltransf_7"/>
    <property type="match status" value="1"/>
</dbReference>
<dbReference type="Gene3D" id="3.40.630.30">
    <property type="match status" value="1"/>
</dbReference>
<comment type="caution">
    <text evidence="2">The sequence shown here is derived from an EMBL/GenBank/DDBJ whole genome shotgun (WGS) entry which is preliminary data.</text>
</comment>
<organism evidence="2 3">
    <name type="scientific">Wenjunlia tyrosinilytica</name>
    <dbReference type="NCBI Taxonomy" id="1544741"/>
    <lineage>
        <taxon>Bacteria</taxon>
        <taxon>Bacillati</taxon>
        <taxon>Actinomycetota</taxon>
        <taxon>Actinomycetes</taxon>
        <taxon>Kitasatosporales</taxon>
        <taxon>Streptomycetaceae</taxon>
        <taxon>Wenjunlia</taxon>
    </lineage>
</organism>
<evidence type="ECO:0000313" key="3">
    <source>
        <dbReference type="Proteomes" id="UP000641932"/>
    </source>
</evidence>